<dbReference type="RefSeq" id="WP_005434325.1">
    <property type="nucleotide sequence ID" value="NZ_JH815514.1"/>
</dbReference>
<keyword evidence="2 4" id="KW-0378">Hydrolase</keyword>
<reference evidence="4 5" key="1">
    <citation type="submission" date="2012-05" db="EMBL/GenBank/DDBJ databases">
        <title>The Genome Sequence of Sutterella wadsworthensis 2_1_59BFAA.</title>
        <authorList>
            <consortium name="The Broad Institute Genome Sequencing Platform"/>
            <person name="Earl A."/>
            <person name="Ward D."/>
            <person name="Feldgarden M."/>
            <person name="Gevers D."/>
            <person name="Daigneault M."/>
            <person name="Strauss J."/>
            <person name="Allen-Vercoe E."/>
            <person name="Walker B."/>
            <person name="Young S.K."/>
            <person name="Zeng Q."/>
            <person name="Gargeya S."/>
            <person name="Fitzgerald M."/>
            <person name="Haas B."/>
            <person name="Abouelleil A."/>
            <person name="Alvarado L."/>
            <person name="Arachchi H.M."/>
            <person name="Berlin A.M."/>
            <person name="Chapman S.B."/>
            <person name="Goldberg J."/>
            <person name="Griggs A."/>
            <person name="Gujja S."/>
            <person name="Hansen M."/>
            <person name="Howarth C."/>
            <person name="Imamovic A."/>
            <person name="Larimer J."/>
            <person name="McCowen C."/>
            <person name="Montmayeur A."/>
            <person name="Murphy C."/>
            <person name="Neiman D."/>
            <person name="Pearson M."/>
            <person name="Priest M."/>
            <person name="Roberts A."/>
            <person name="Saif S."/>
            <person name="Shea T."/>
            <person name="Sisk P."/>
            <person name="Sykes S."/>
            <person name="Wortman J."/>
            <person name="Nusbaum C."/>
            <person name="Birren B."/>
        </authorList>
    </citation>
    <scope>NUCLEOTIDE SEQUENCE [LARGE SCALE GENOMIC DNA]</scope>
    <source>
        <strain evidence="4 5">2_1_59BFAA</strain>
    </source>
</reference>
<feature type="domain" description="Acyl-ACP thioesterase N-terminal hotdog" evidence="3">
    <location>
        <begin position="14"/>
        <end position="130"/>
    </location>
</feature>
<dbReference type="InterPro" id="IPR029069">
    <property type="entry name" value="HotDog_dom_sf"/>
</dbReference>
<dbReference type="AlphaFoldDB" id="K1JIX9"/>
<accession>K1JIX9</accession>
<evidence type="ECO:0000256" key="2">
    <source>
        <dbReference type="ARBA" id="ARBA00022801"/>
    </source>
</evidence>
<evidence type="ECO:0000313" key="5">
    <source>
        <dbReference type="Proteomes" id="UP000005835"/>
    </source>
</evidence>
<dbReference type="InterPro" id="IPR050563">
    <property type="entry name" value="4-hydroxybenzoyl-CoA_TE"/>
</dbReference>
<comment type="similarity">
    <text evidence="1">Belongs to the 4-hydroxybenzoyl-CoA thioesterase family.</text>
</comment>
<gene>
    <name evidence="4" type="ORF">HMPREF9465_00778</name>
</gene>
<organism evidence="4 5">
    <name type="scientific">Sutterella wadsworthensis 2_1_59BFAA</name>
    <dbReference type="NCBI Taxonomy" id="742823"/>
    <lineage>
        <taxon>Bacteria</taxon>
        <taxon>Pseudomonadati</taxon>
        <taxon>Pseudomonadota</taxon>
        <taxon>Betaproteobacteria</taxon>
        <taxon>Burkholderiales</taxon>
        <taxon>Sutterellaceae</taxon>
        <taxon>Sutterella</taxon>
    </lineage>
</organism>
<dbReference type="InterPro" id="IPR002864">
    <property type="entry name" value="Acyl-ACP_thioesterase_NHD"/>
</dbReference>
<dbReference type="STRING" id="742823.HMPREF9465_00778"/>
<dbReference type="EMBL" id="ADMG01000019">
    <property type="protein sequence ID" value="EKB31620.1"/>
    <property type="molecule type" value="Genomic_DNA"/>
</dbReference>
<dbReference type="GO" id="GO:0006633">
    <property type="term" value="P:fatty acid biosynthetic process"/>
    <property type="evidence" value="ECO:0007669"/>
    <property type="project" value="InterPro"/>
</dbReference>
<evidence type="ECO:0000259" key="3">
    <source>
        <dbReference type="Pfam" id="PF01643"/>
    </source>
</evidence>
<dbReference type="OrthoDB" id="9801517at2"/>
<dbReference type="Proteomes" id="UP000005835">
    <property type="component" value="Unassembled WGS sequence"/>
</dbReference>
<dbReference type="HOGENOM" id="CLU_101141_4_1_4"/>
<dbReference type="PANTHER" id="PTHR31793:SF27">
    <property type="entry name" value="NOVEL THIOESTERASE SUPERFAMILY DOMAIN AND SAPOSIN A-TYPE DOMAIN CONTAINING PROTEIN (0610012H03RIK)"/>
    <property type="match status" value="1"/>
</dbReference>
<protein>
    <submittedName>
        <fullName evidence="4">YbgC/YbaW family acyl-CoA thioester hydrolase</fullName>
    </submittedName>
</protein>
<dbReference type="Gene3D" id="3.10.129.10">
    <property type="entry name" value="Hotdog Thioesterase"/>
    <property type="match status" value="1"/>
</dbReference>
<dbReference type="SUPFAM" id="SSF54637">
    <property type="entry name" value="Thioesterase/thiol ester dehydrase-isomerase"/>
    <property type="match status" value="1"/>
</dbReference>
<comment type="caution">
    <text evidence="4">The sequence shown here is derived from an EMBL/GenBank/DDBJ whole genome shotgun (WGS) entry which is preliminary data.</text>
</comment>
<dbReference type="GO" id="GO:0047617">
    <property type="term" value="F:fatty acyl-CoA hydrolase activity"/>
    <property type="evidence" value="ECO:0007669"/>
    <property type="project" value="TreeGrafter"/>
</dbReference>
<dbReference type="PATRIC" id="fig|742823.3.peg.781"/>
<dbReference type="PANTHER" id="PTHR31793">
    <property type="entry name" value="4-HYDROXYBENZOYL-COA THIOESTERASE FAMILY MEMBER"/>
    <property type="match status" value="1"/>
</dbReference>
<evidence type="ECO:0000313" key="4">
    <source>
        <dbReference type="EMBL" id="EKB31620.1"/>
    </source>
</evidence>
<keyword evidence="5" id="KW-1185">Reference proteome</keyword>
<name>K1JIX9_9BURK</name>
<sequence>MQESVFSMPVVVGESSIDLLGHVNNREYMRWMEAAATAHAASLGWSFDALRSAGRVWVVRQHWIEYLRSARLGDELVVATWVESVRRLSSLRRYAVLRNGELLTVGATEWVLVDYERRTPVQIPEEMRASFRLVAPDAEVLRDMGIRRMVRFAPSPGLAAASK</sequence>
<proteinExistence type="inferred from homology"/>
<dbReference type="eggNOG" id="COG0824">
    <property type="taxonomic scope" value="Bacteria"/>
</dbReference>
<dbReference type="Pfam" id="PF01643">
    <property type="entry name" value="Acyl-ACP_TE"/>
    <property type="match status" value="1"/>
</dbReference>
<evidence type="ECO:0000256" key="1">
    <source>
        <dbReference type="ARBA" id="ARBA00005953"/>
    </source>
</evidence>
<dbReference type="CDD" id="cd00586">
    <property type="entry name" value="4HBT"/>
    <property type="match status" value="1"/>
</dbReference>